<evidence type="ECO:0000256" key="3">
    <source>
        <dbReference type="ARBA" id="ARBA00005709"/>
    </source>
</evidence>
<evidence type="ECO:0000256" key="2">
    <source>
        <dbReference type="ARBA" id="ARBA00004613"/>
    </source>
</evidence>
<dbReference type="GO" id="GO:0005198">
    <property type="term" value="F:structural molecule activity"/>
    <property type="evidence" value="ECO:0007669"/>
    <property type="project" value="InterPro"/>
</dbReference>
<sequence>MAFSVNTNTGAFVALQNLSTTNRSLAEVQNRVNTGLRVSSAKDDSASYSIAQGLRGDVAGLSAVQTSLNRAKSSLDVAVQAGESISDLLNRAREIAVAASDAGLDTSSRTALNNDFKSIVSQIGSVVSQAEFNGTNLIKATPDSISAITAVKQNSTVDRISLSGVDLNANGKSAEIKTSAATVTLASGNTLAQVLAGGSTGALTTANTQNAAFARATTNTANGVKLVSSDTIELDLSAASPAAVGNGTNITLTVGGAAFQVANTATTGR</sequence>
<evidence type="ECO:0000256" key="4">
    <source>
        <dbReference type="ARBA" id="ARBA00023143"/>
    </source>
</evidence>
<dbReference type="AlphaFoldDB" id="A0A4D7CA85"/>
<dbReference type="GO" id="GO:0009288">
    <property type="term" value="C:bacterial-type flagellum"/>
    <property type="evidence" value="ECO:0007669"/>
    <property type="project" value="UniProtKB-SubCell"/>
</dbReference>
<keyword evidence="6" id="KW-0966">Cell projection</keyword>
<comment type="similarity">
    <text evidence="3">Belongs to the bacterial flagellin family.</text>
</comment>
<organism evidence="6 7">
    <name type="scientific">Hankyongella ginsenosidimutans</name>
    <dbReference type="NCBI Taxonomy" id="1763828"/>
    <lineage>
        <taxon>Bacteria</taxon>
        <taxon>Pseudomonadati</taxon>
        <taxon>Pseudomonadota</taxon>
        <taxon>Alphaproteobacteria</taxon>
        <taxon>Sphingomonadales</taxon>
        <taxon>Sphingomonadaceae</taxon>
        <taxon>Hankyongella</taxon>
    </lineage>
</organism>
<dbReference type="PANTHER" id="PTHR42792:SF2">
    <property type="entry name" value="FLAGELLIN"/>
    <property type="match status" value="1"/>
</dbReference>
<dbReference type="GO" id="GO:0005576">
    <property type="term" value="C:extracellular region"/>
    <property type="evidence" value="ECO:0007669"/>
    <property type="project" value="UniProtKB-SubCell"/>
</dbReference>
<dbReference type="EMBL" id="CP039704">
    <property type="protein sequence ID" value="QCI80187.1"/>
    <property type="molecule type" value="Genomic_DNA"/>
</dbReference>
<gene>
    <name evidence="6" type="ORF">E6W36_13800</name>
</gene>
<evidence type="ECO:0000313" key="6">
    <source>
        <dbReference type="EMBL" id="QCI80187.1"/>
    </source>
</evidence>
<proteinExistence type="inferred from homology"/>
<dbReference type="SUPFAM" id="SSF64518">
    <property type="entry name" value="Phase 1 flagellin"/>
    <property type="match status" value="1"/>
</dbReference>
<dbReference type="Pfam" id="PF00669">
    <property type="entry name" value="Flagellin_N"/>
    <property type="match status" value="1"/>
</dbReference>
<dbReference type="KEGG" id="hgn:E6W36_13800"/>
<keyword evidence="7" id="KW-1185">Reference proteome</keyword>
<comment type="subcellular location">
    <subcellularLocation>
        <location evidence="1">Bacterial flagellum</location>
    </subcellularLocation>
    <subcellularLocation>
        <location evidence="2">Secreted</location>
    </subcellularLocation>
</comment>
<evidence type="ECO:0000313" key="7">
    <source>
        <dbReference type="Proteomes" id="UP000298714"/>
    </source>
</evidence>
<dbReference type="InterPro" id="IPR001029">
    <property type="entry name" value="Flagellin_N"/>
</dbReference>
<accession>A0A4D7CA85</accession>
<dbReference type="PANTHER" id="PTHR42792">
    <property type="entry name" value="FLAGELLIN"/>
    <property type="match status" value="1"/>
</dbReference>
<reference evidence="7" key="1">
    <citation type="submission" date="2019-04" db="EMBL/GenBank/DDBJ databases">
        <title>Complete genome sequence of Sphingomonas sp. W1-2-3.</title>
        <authorList>
            <person name="Im W.T."/>
        </authorList>
    </citation>
    <scope>NUCLEOTIDE SEQUENCE [LARGE SCALE GENOMIC DNA]</scope>
    <source>
        <strain evidence="7">W1-2-3</strain>
    </source>
</reference>
<keyword evidence="6" id="KW-0969">Cilium</keyword>
<keyword evidence="6" id="KW-0282">Flagellum</keyword>
<keyword evidence="4" id="KW-0975">Bacterial flagellum</keyword>
<evidence type="ECO:0000259" key="5">
    <source>
        <dbReference type="Pfam" id="PF00669"/>
    </source>
</evidence>
<dbReference type="Proteomes" id="UP000298714">
    <property type="component" value="Chromosome"/>
</dbReference>
<dbReference type="Gene3D" id="1.20.1330.10">
    <property type="entry name" value="f41 fragment of flagellin, N-terminal domain"/>
    <property type="match status" value="1"/>
</dbReference>
<evidence type="ECO:0000256" key="1">
    <source>
        <dbReference type="ARBA" id="ARBA00004365"/>
    </source>
</evidence>
<name>A0A4D7CA85_9SPHN</name>
<dbReference type="PRINTS" id="PR00207">
    <property type="entry name" value="FLAGELLIN"/>
</dbReference>
<dbReference type="RefSeq" id="WP_222873052.1">
    <property type="nucleotide sequence ID" value="NZ_CP039704.1"/>
</dbReference>
<feature type="domain" description="Flagellin N-terminal" evidence="5">
    <location>
        <begin position="5"/>
        <end position="139"/>
    </location>
</feature>
<protein>
    <submittedName>
        <fullName evidence="6">Flagellin</fullName>
    </submittedName>
</protein>
<dbReference type="InterPro" id="IPR001492">
    <property type="entry name" value="Flagellin"/>
</dbReference>